<dbReference type="Proteomes" id="UP000036403">
    <property type="component" value="Unassembled WGS sequence"/>
</dbReference>
<organism evidence="2 3">
    <name type="scientific">Lasius niger</name>
    <name type="common">Black garden ant</name>
    <dbReference type="NCBI Taxonomy" id="67767"/>
    <lineage>
        <taxon>Eukaryota</taxon>
        <taxon>Metazoa</taxon>
        <taxon>Ecdysozoa</taxon>
        <taxon>Arthropoda</taxon>
        <taxon>Hexapoda</taxon>
        <taxon>Insecta</taxon>
        <taxon>Pterygota</taxon>
        <taxon>Neoptera</taxon>
        <taxon>Endopterygota</taxon>
        <taxon>Hymenoptera</taxon>
        <taxon>Apocrita</taxon>
        <taxon>Aculeata</taxon>
        <taxon>Formicoidea</taxon>
        <taxon>Formicidae</taxon>
        <taxon>Formicinae</taxon>
        <taxon>Lasius</taxon>
        <taxon>Lasius</taxon>
    </lineage>
</organism>
<feature type="compositionally biased region" description="Acidic residues" evidence="1">
    <location>
        <begin position="181"/>
        <end position="206"/>
    </location>
</feature>
<proteinExistence type="predicted"/>
<dbReference type="PaxDb" id="67767-A0A0J7L177"/>
<accession>A0A0J7L177</accession>
<comment type="caution">
    <text evidence="2">The sequence shown here is derived from an EMBL/GenBank/DDBJ whole genome shotgun (WGS) entry which is preliminary data.</text>
</comment>
<reference evidence="2 3" key="1">
    <citation type="submission" date="2015-04" db="EMBL/GenBank/DDBJ databases">
        <title>Lasius niger genome sequencing.</title>
        <authorList>
            <person name="Konorov E.A."/>
            <person name="Nikitin M.A."/>
            <person name="Kirill M.V."/>
            <person name="Chang P."/>
        </authorList>
    </citation>
    <scope>NUCLEOTIDE SEQUENCE [LARGE SCALE GENOMIC DNA]</scope>
    <source>
        <tissue evidence="2">Whole</tissue>
    </source>
</reference>
<keyword evidence="3" id="KW-1185">Reference proteome</keyword>
<feature type="compositionally biased region" description="Acidic residues" evidence="1">
    <location>
        <begin position="247"/>
        <end position="257"/>
    </location>
</feature>
<dbReference type="EMBL" id="LBMM01001307">
    <property type="protein sequence ID" value="KMQ96537.1"/>
    <property type="molecule type" value="Genomic_DNA"/>
</dbReference>
<gene>
    <name evidence="2" type="ORF">RF55_3166</name>
</gene>
<dbReference type="AlphaFoldDB" id="A0A0J7L177"/>
<feature type="compositionally biased region" description="Basic and acidic residues" evidence="1">
    <location>
        <begin position="207"/>
        <end position="224"/>
    </location>
</feature>
<protein>
    <submittedName>
        <fullName evidence="2">Splicing regulatory glutamine lysine-rich protein 1-like protein</fullName>
    </submittedName>
</protein>
<name>A0A0J7L177_LASNI</name>
<feature type="compositionally biased region" description="Basic and acidic residues" evidence="1">
    <location>
        <begin position="258"/>
        <end position="267"/>
    </location>
</feature>
<evidence type="ECO:0000313" key="3">
    <source>
        <dbReference type="Proteomes" id="UP000036403"/>
    </source>
</evidence>
<dbReference type="OrthoDB" id="7701698at2759"/>
<feature type="region of interest" description="Disordered" evidence="1">
    <location>
        <begin position="1"/>
        <end position="21"/>
    </location>
</feature>
<evidence type="ECO:0000256" key="1">
    <source>
        <dbReference type="SAM" id="MobiDB-lite"/>
    </source>
</evidence>
<evidence type="ECO:0000313" key="2">
    <source>
        <dbReference type="EMBL" id="KMQ96537.1"/>
    </source>
</evidence>
<feature type="compositionally biased region" description="Basic and acidic residues" evidence="1">
    <location>
        <begin position="150"/>
        <end position="180"/>
    </location>
</feature>
<feature type="region of interest" description="Disordered" evidence="1">
    <location>
        <begin position="137"/>
        <end position="267"/>
    </location>
</feature>
<sequence length="267" mass="30901">MARIKRHRNARSHQRTKSRRRKPNILELIYKFLVDDTERAIPTKCHCYSQENACHDEVVDSADTSRIAGRNMGYRVRKDRVSKTRGVKRHSTSRNLPISYLQKCVGGEGTRKARKYIKKALDFAVESGYLIPSDSTCKVLHARGPPSARAKKETKETKESSRTRSKIEKRLEKTPQKQGEKEEEEEKEENPEEVAEDEADDYEMDENDRKSNIHTDDREREPKTTRSNQPDEGQSMKKTEENGSDLSVDEDETDDEEEKKITDITKS</sequence>